<comment type="similarity">
    <text evidence="1 3">Belongs to the UPP synthase family.</text>
</comment>
<dbReference type="NCBIfam" id="TIGR00055">
    <property type="entry name" value="uppS"/>
    <property type="match status" value="1"/>
</dbReference>
<dbReference type="GO" id="GO:1904423">
    <property type="term" value="C:dehydrodolichyl diphosphate synthase complex"/>
    <property type="evidence" value="ECO:0007669"/>
    <property type="project" value="TreeGrafter"/>
</dbReference>
<dbReference type="PANTHER" id="PTHR10291">
    <property type="entry name" value="DEHYDRODOLICHYL DIPHOSPHATE SYNTHASE FAMILY MEMBER"/>
    <property type="match status" value="1"/>
</dbReference>
<reference evidence="5" key="1">
    <citation type="journal article" date="2018" name="Nat. Microbiol.">
        <title>Leveraging single-cell genomics to expand the fungal tree of life.</title>
        <authorList>
            <person name="Ahrendt S.R."/>
            <person name="Quandt C.A."/>
            <person name="Ciobanu D."/>
            <person name="Clum A."/>
            <person name="Salamov A."/>
            <person name="Andreopoulos B."/>
            <person name="Cheng J.F."/>
            <person name="Woyke T."/>
            <person name="Pelin A."/>
            <person name="Henrissat B."/>
            <person name="Reynolds N.K."/>
            <person name="Benny G.L."/>
            <person name="Smith M.E."/>
            <person name="James T.Y."/>
            <person name="Grigoriev I.V."/>
        </authorList>
    </citation>
    <scope>NUCLEOTIDE SEQUENCE [LARGE SCALE GENOMIC DNA]</scope>
    <source>
        <strain evidence="5">Benny S71-1</strain>
    </source>
</reference>
<dbReference type="GO" id="GO:0016020">
    <property type="term" value="C:membrane"/>
    <property type="evidence" value="ECO:0007669"/>
    <property type="project" value="TreeGrafter"/>
</dbReference>
<dbReference type="GO" id="GO:0045547">
    <property type="term" value="F:ditrans,polycis-polyprenyl diphosphate synthase [(2E,6E)-farnesyl diphosphate specific] activity"/>
    <property type="evidence" value="ECO:0007669"/>
    <property type="project" value="TreeGrafter"/>
</dbReference>
<dbReference type="PANTHER" id="PTHR10291:SF43">
    <property type="entry name" value="DEHYDRODOLICHYL DIPHOSPHATE SYNTHASE COMPLEX SUBUNIT DHDDS"/>
    <property type="match status" value="1"/>
</dbReference>
<dbReference type="Pfam" id="PF01255">
    <property type="entry name" value="Prenyltransf"/>
    <property type="match status" value="1"/>
</dbReference>
<dbReference type="Gene3D" id="3.40.1180.10">
    <property type="entry name" value="Decaprenyl diphosphate synthase-like"/>
    <property type="match status" value="1"/>
</dbReference>
<name>A0A4P9YTQ4_9FUNG</name>
<dbReference type="GO" id="GO:0005811">
    <property type="term" value="C:lipid droplet"/>
    <property type="evidence" value="ECO:0007669"/>
    <property type="project" value="TreeGrafter"/>
</dbReference>
<dbReference type="EC" id="2.5.1.-" evidence="3"/>
<dbReference type="SUPFAM" id="SSF64005">
    <property type="entry name" value="Undecaprenyl diphosphate synthase"/>
    <property type="match status" value="1"/>
</dbReference>
<evidence type="ECO:0000313" key="5">
    <source>
        <dbReference type="Proteomes" id="UP000278143"/>
    </source>
</evidence>
<organism evidence="4 5">
    <name type="scientific">Syncephalis pseudoplumigaleata</name>
    <dbReference type="NCBI Taxonomy" id="1712513"/>
    <lineage>
        <taxon>Eukaryota</taxon>
        <taxon>Fungi</taxon>
        <taxon>Fungi incertae sedis</taxon>
        <taxon>Zoopagomycota</taxon>
        <taxon>Zoopagomycotina</taxon>
        <taxon>Zoopagomycetes</taxon>
        <taxon>Zoopagales</taxon>
        <taxon>Piptocephalidaceae</taxon>
        <taxon>Syncephalis</taxon>
    </lineage>
</organism>
<accession>A0A4P9YTQ4</accession>
<keyword evidence="2 3" id="KW-0808">Transferase</keyword>
<protein>
    <recommendedName>
        <fullName evidence="3">Alkyl transferase</fullName>
        <ecNumber evidence="3">2.5.1.-</ecNumber>
    </recommendedName>
</protein>
<evidence type="ECO:0000256" key="2">
    <source>
        <dbReference type="ARBA" id="ARBA00022679"/>
    </source>
</evidence>
<dbReference type="EMBL" id="KZ991105">
    <property type="protein sequence ID" value="RKP23307.1"/>
    <property type="molecule type" value="Genomic_DNA"/>
</dbReference>
<dbReference type="OrthoDB" id="4173905at2759"/>
<dbReference type="GO" id="GO:0016094">
    <property type="term" value="P:polyprenol biosynthetic process"/>
    <property type="evidence" value="ECO:0007669"/>
    <property type="project" value="TreeGrafter"/>
</dbReference>
<dbReference type="AlphaFoldDB" id="A0A4P9YTQ4"/>
<evidence type="ECO:0000256" key="1">
    <source>
        <dbReference type="ARBA" id="ARBA00005432"/>
    </source>
</evidence>
<dbReference type="CDD" id="cd00475">
    <property type="entry name" value="Cis_IPPS"/>
    <property type="match status" value="1"/>
</dbReference>
<sequence>MTSIWHKLGDSACDLARRTCLELLRHGEVPRHIAFIMDGNRRYARKCSVTPGEGHHEGFQKLEQILEWCLDLGVHTVSVYAFSIENFKRPAEEVNALMALARDKLHMLCEKSQLIREYDVAIRVIGQLDLLPADVREAADRAMQLTAHHRRTVLNICCPYTSRDEMTTAVGRTIQGVHGGMLMPW</sequence>
<evidence type="ECO:0000313" key="4">
    <source>
        <dbReference type="EMBL" id="RKP23307.1"/>
    </source>
</evidence>
<gene>
    <name evidence="4" type="ORF">SYNPS1DRAFT_18819</name>
</gene>
<dbReference type="Proteomes" id="UP000278143">
    <property type="component" value="Unassembled WGS sequence"/>
</dbReference>
<evidence type="ECO:0000256" key="3">
    <source>
        <dbReference type="RuleBase" id="RU363018"/>
    </source>
</evidence>
<dbReference type="GO" id="GO:0005783">
    <property type="term" value="C:endoplasmic reticulum"/>
    <property type="evidence" value="ECO:0007669"/>
    <property type="project" value="TreeGrafter"/>
</dbReference>
<dbReference type="InterPro" id="IPR036424">
    <property type="entry name" value="UPP_synth-like_sf"/>
</dbReference>
<keyword evidence="5" id="KW-1185">Reference proteome</keyword>
<dbReference type="InterPro" id="IPR001441">
    <property type="entry name" value="UPP_synth-like"/>
</dbReference>
<proteinExistence type="inferred from homology"/>